<evidence type="ECO:0000313" key="1">
    <source>
        <dbReference type="EMBL" id="GIZ04876.1"/>
    </source>
</evidence>
<name>A0AAV4YBK2_CAEEX</name>
<dbReference type="AlphaFoldDB" id="A0AAV4YBK2"/>
<evidence type="ECO:0008006" key="3">
    <source>
        <dbReference type="Google" id="ProtNLM"/>
    </source>
</evidence>
<keyword evidence="2" id="KW-1185">Reference proteome</keyword>
<protein>
    <recommendedName>
        <fullName evidence="3">Transposase</fullName>
    </recommendedName>
</protein>
<dbReference type="Proteomes" id="UP001054945">
    <property type="component" value="Unassembled WGS sequence"/>
</dbReference>
<comment type="caution">
    <text evidence="1">The sequence shown here is derived from an EMBL/GenBank/DDBJ whole genome shotgun (WGS) entry which is preliminary data.</text>
</comment>
<gene>
    <name evidence="1" type="ORF">CEXT_93711</name>
</gene>
<sequence>MRPTEENRIGPRPAEKFHLLSEHQRNFLEAHAHRRAIRFVKSQAKVFKNVEQIFARDVKISQSRRGVINCGTLIAAVEWRRLIKRRRRGFISSFNKLFDECDPR</sequence>
<organism evidence="1 2">
    <name type="scientific">Caerostris extrusa</name>
    <name type="common">Bark spider</name>
    <name type="synonym">Caerostris bankana</name>
    <dbReference type="NCBI Taxonomy" id="172846"/>
    <lineage>
        <taxon>Eukaryota</taxon>
        <taxon>Metazoa</taxon>
        <taxon>Ecdysozoa</taxon>
        <taxon>Arthropoda</taxon>
        <taxon>Chelicerata</taxon>
        <taxon>Arachnida</taxon>
        <taxon>Araneae</taxon>
        <taxon>Araneomorphae</taxon>
        <taxon>Entelegynae</taxon>
        <taxon>Araneoidea</taxon>
        <taxon>Araneidae</taxon>
        <taxon>Caerostris</taxon>
    </lineage>
</organism>
<dbReference type="EMBL" id="BPLR01019162">
    <property type="protein sequence ID" value="GIZ04876.1"/>
    <property type="molecule type" value="Genomic_DNA"/>
</dbReference>
<proteinExistence type="predicted"/>
<evidence type="ECO:0000313" key="2">
    <source>
        <dbReference type="Proteomes" id="UP001054945"/>
    </source>
</evidence>
<accession>A0AAV4YBK2</accession>
<reference evidence="1 2" key="1">
    <citation type="submission" date="2021-06" db="EMBL/GenBank/DDBJ databases">
        <title>Caerostris extrusa draft genome.</title>
        <authorList>
            <person name="Kono N."/>
            <person name="Arakawa K."/>
        </authorList>
    </citation>
    <scope>NUCLEOTIDE SEQUENCE [LARGE SCALE GENOMIC DNA]</scope>
</reference>